<dbReference type="AlphaFoldDB" id="A0A518RBW0"/>
<keyword evidence="3" id="KW-1185">Reference proteome</keyword>
<feature type="chain" id="PRO_5022006436" evidence="1">
    <location>
        <begin position="18"/>
        <end position="159"/>
    </location>
</feature>
<sequence>MRRLILALACLAGPALAGTAPQTIHVVRHFDTPAGEKDPDLLPQGVARAEALGRWFRGKRLCAILVSDYKRTRQTAAPLAAGRSIAVQTYDPRDTPGVVARARASACPVLIVGHSNTVPDIVAQLGGTRPADLAHEDFGDIWTIEGGRTTHATIAPSSP</sequence>
<dbReference type="SMART" id="SM00855">
    <property type="entry name" value="PGAM"/>
    <property type="match status" value="1"/>
</dbReference>
<reference evidence="2 3" key="1">
    <citation type="submission" date="2019-07" db="EMBL/GenBank/DDBJ databases">
        <title>Sphingomonas alkalisoli sp. nov., isolated from rhizosphere soil of Suaedae salsa.</title>
        <authorList>
            <person name="Zhang H."/>
            <person name="Xu L."/>
            <person name="Zhang J.-X."/>
            <person name="Sun J.-Q."/>
        </authorList>
    </citation>
    <scope>NUCLEOTIDE SEQUENCE [LARGE SCALE GENOMIC DNA]</scope>
    <source>
        <strain evidence="2 3">XS-10</strain>
    </source>
</reference>
<evidence type="ECO:0000313" key="3">
    <source>
        <dbReference type="Proteomes" id="UP000318055"/>
    </source>
</evidence>
<dbReference type="InterPro" id="IPR029033">
    <property type="entry name" value="His_PPase_superfam"/>
</dbReference>
<proteinExistence type="predicted"/>
<organism evidence="2 3">
    <name type="scientific">Sphingomonas suaedae</name>
    <dbReference type="NCBI Taxonomy" id="2599297"/>
    <lineage>
        <taxon>Bacteria</taxon>
        <taxon>Pseudomonadati</taxon>
        <taxon>Pseudomonadota</taxon>
        <taxon>Alphaproteobacteria</taxon>
        <taxon>Sphingomonadales</taxon>
        <taxon>Sphingomonadaceae</taxon>
        <taxon>Sphingomonas</taxon>
    </lineage>
</organism>
<keyword evidence="1" id="KW-0732">Signal</keyword>
<protein>
    <submittedName>
        <fullName evidence="2">Histidine phosphatase family protein</fullName>
    </submittedName>
</protein>
<dbReference type="KEGG" id="ssua:FPZ54_01905"/>
<dbReference type="EMBL" id="CP042239">
    <property type="protein sequence ID" value="QDX24904.1"/>
    <property type="molecule type" value="Genomic_DNA"/>
</dbReference>
<dbReference type="RefSeq" id="WP_145844563.1">
    <property type="nucleotide sequence ID" value="NZ_CP042239.1"/>
</dbReference>
<dbReference type="Pfam" id="PF00300">
    <property type="entry name" value="His_Phos_1"/>
    <property type="match status" value="1"/>
</dbReference>
<evidence type="ECO:0000313" key="2">
    <source>
        <dbReference type="EMBL" id="QDX24904.1"/>
    </source>
</evidence>
<dbReference type="Proteomes" id="UP000318055">
    <property type="component" value="Chromosome"/>
</dbReference>
<name>A0A518RBW0_9SPHN</name>
<dbReference type="CDD" id="cd07067">
    <property type="entry name" value="HP_PGM_like"/>
    <property type="match status" value="1"/>
</dbReference>
<feature type="signal peptide" evidence="1">
    <location>
        <begin position="1"/>
        <end position="17"/>
    </location>
</feature>
<accession>A0A518RBW0</accession>
<dbReference type="OrthoDB" id="3296006at2"/>
<dbReference type="InterPro" id="IPR013078">
    <property type="entry name" value="His_Pase_superF_clade-1"/>
</dbReference>
<dbReference type="SUPFAM" id="SSF53254">
    <property type="entry name" value="Phosphoglycerate mutase-like"/>
    <property type="match status" value="1"/>
</dbReference>
<gene>
    <name evidence="2" type="ORF">FPZ54_01905</name>
</gene>
<dbReference type="Gene3D" id="3.40.50.1240">
    <property type="entry name" value="Phosphoglycerate mutase-like"/>
    <property type="match status" value="1"/>
</dbReference>
<evidence type="ECO:0000256" key="1">
    <source>
        <dbReference type="SAM" id="SignalP"/>
    </source>
</evidence>